<dbReference type="Proteomes" id="UP000054538">
    <property type="component" value="Unassembled WGS sequence"/>
</dbReference>
<dbReference type="PANTHER" id="PTHR46177:SF1">
    <property type="entry name" value="INTEGRASE CATALYTIC DOMAIN-CONTAINING PROTEIN"/>
    <property type="match status" value="1"/>
</dbReference>
<dbReference type="PANTHER" id="PTHR46177">
    <property type="entry name" value="INTEGRASE CATALYTIC DOMAIN-CONTAINING PROTEIN"/>
    <property type="match status" value="1"/>
</dbReference>
<evidence type="ECO:0008006" key="3">
    <source>
        <dbReference type="Google" id="ProtNLM"/>
    </source>
</evidence>
<accession>A0A0D0D1L6</accession>
<dbReference type="HOGENOM" id="CLU_1717631_0_0_1"/>
<dbReference type="EMBL" id="KN826986">
    <property type="protein sequence ID" value="KIK77441.1"/>
    <property type="molecule type" value="Genomic_DNA"/>
</dbReference>
<organism evidence="1 2">
    <name type="scientific">Paxillus rubicundulus Ve08.2h10</name>
    <dbReference type="NCBI Taxonomy" id="930991"/>
    <lineage>
        <taxon>Eukaryota</taxon>
        <taxon>Fungi</taxon>
        <taxon>Dikarya</taxon>
        <taxon>Basidiomycota</taxon>
        <taxon>Agaricomycotina</taxon>
        <taxon>Agaricomycetes</taxon>
        <taxon>Agaricomycetidae</taxon>
        <taxon>Boletales</taxon>
        <taxon>Paxilineae</taxon>
        <taxon>Paxillaceae</taxon>
        <taxon>Paxillus</taxon>
    </lineage>
</organism>
<dbReference type="OrthoDB" id="5392716at2759"/>
<reference evidence="1 2" key="1">
    <citation type="submission" date="2014-04" db="EMBL/GenBank/DDBJ databases">
        <authorList>
            <consortium name="DOE Joint Genome Institute"/>
            <person name="Kuo A."/>
            <person name="Kohler A."/>
            <person name="Jargeat P."/>
            <person name="Nagy L.G."/>
            <person name="Floudas D."/>
            <person name="Copeland A."/>
            <person name="Barry K.W."/>
            <person name="Cichocki N."/>
            <person name="Veneault-Fourrey C."/>
            <person name="LaButti K."/>
            <person name="Lindquist E.A."/>
            <person name="Lipzen A."/>
            <person name="Lundell T."/>
            <person name="Morin E."/>
            <person name="Murat C."/>
            <person name="Sun H."/>
            <person name="Tunlid A."/>
            <person name="Henrissat B."/>
            <person name="Grigoriev I.V."/>
            <person name="Hibbett D.S."/>
            <person name="Martin F."/>
            <person name="Nordberg H.P."/>
            <person name="Cantor M.N."/>
            <person name="Hua S.X."/>
        </authorList>
    </citation>
    <scope>NUCLEOTIDE SEQUENCE [LARGE SCALE GENOMIC DNA]</scope>
    <source>
        <strain evidence="1 2">Ve08.2h10</strain>
    </source>
</reference>
<reference evidence="2" key="2">
    <citation type="submission" date="2015-01" db="EMBL/GenBank/DDBJ databases">
        <title>Evolutionary Origins and Diversification of the Mycorrhizal Mutualists.</title>
        <authorList>
            <consortium name="DOE Joint Genome Institute"/>
            <consortium name="Mycorrhizal Genomics Consortium"/>
            <person name="Kohler A."/>
            <person name="Kuo A."/>
            <person name="Nagy L.G."/>
            <person name="Floudas D."/>
            <person name="Copeland A."/>
            <person name="Barry K.W."/>
            <person name="Cichocki N."/>
            <person name="Veneault-Fourrey C."/>
            <person name="LaButti K."/>
            <person name="Lindquist E.A."/>
            <person name="Lipzen A."/>
            <person name="Lundell T."/>
            <person name="Morin E."/>
            <person name="Murat C."/>
            <person name="Riley R."/>
            <person name="Ohm R."/>
            <person name="Sun H."/>
            <person name="Tunlid A."/>
            <person name="Henrissat B."/>
            <person name="Grigoriev I.V."/>
            <person name="Hibbett D.S."/>
            <person name="Martin F."/>
        </authorList>
    </citation>
    <scope>NUCLEOTIDE SEQUENCE [LARGE SCALE GENOMIC DNA]</scope>
    <source>
        <strain evidence="2">Ve08.2h10</strain>
    </source>
</reference>
<proteinExistence type="predicted"/>
<keyword evidence="2" id="KW-1185">Reference proteome</keyword>
<name>A0A0D0D1L6_9AGAM</name>
<feature type="non-terminal residue" evidence="1">
    <location>
        <position position="1"/>
    </location>
</feature>
<sequence>QGIHLSRDFVTSEMHHHDPGGFKLQEPTAKKITREPLVALGPHHEWSDGHDKLTSIGFPIWGVCDKWSGKWLGLWVVPNNCLKSAIAYLYLSTIESVGGMPLQMTIDCGSETMQVFSLANALWYVDWFCTRANLQWATKVLQCCVGFHCLANI</sequence>
<evidence type="ECO:0000313" key="1">
    <source>
        <dbReference type="EMBL" id="KIK77441.1"/>
    </source>
</evidence>
<dbReference type="InParanoid" id="A0A0D0D1L6"/>
<evidence type="ECO:0000313" key="2">
    <source>
        <dbReference type="Proteomes" id="UP000054538"/>
    </source>
</evidence>
<gene>
    <name evidence="1" type="ORF">PAXRUDRAFT_166828</name>
</gene>
<dbReference type="AlphaFoldDB" id="A0A0D0D1L6"/>
<protein>
    <recommendedName>
        <fullName evidence="3">Integrase catalytic domain-containing protein</fullName>
    </recommendedName>
</protein>
<dbReference type="STRING" id="930991.A0A0D0D1L6"/>